<evidence type="ECO:0000256" key="10">
    <source>
        <dbReference type="SAM" id="Phobius"/>
    </source>
</evidence>
<dbReference type="InterPro" id="IPR038063">
    <property type="entry name" value="Transpep_catalytic_dom"/>
</dbReference>
<dbReference type="Proteomes" id="UP000294813">
    <property type="component" value="Unassembled WGS sequence"/>
</dbReference>
<protein>
    <submittedName>
        <fullName evidence="12">Putative peptidoglycan binding protein</fullName>
    </submittedName>
</protein>
<organism evidence="12 13">
    <name type="scientific">Heliophilum fasciatum</name>
    <dbReference type="NCBI Taxonomy" id="35700"/>
    <lineage>
        <taxon>Bacteria</taxon>
        <taxon>Bacillati</taxon>
        <taxon>Bacillota</taxon>
        <taxon>Clostridia</taxon>
        <taxon>Eubacteriales</taxon>
        <taxon>Heliobacteriaceae</taxon>
        <taxon>Heliophilum</taxon>
    </lineage>
</organism>
<dbReference type="GO" id="GO:0071972">
    <property type="term" value="F:peptidoglycan L,D-transpeptidase activity"/>
    <property type="evidence" value="ECO:0007669"/>
    <property type="project" value="TreeGrafter"/>
</dbReference>
<sequence>MFWIINLRKIRYGIVMVASLIVLVVVLTGIYYWHNLSHDRVMLLPAQSQSTIRLSINLPKHRLTLFIDNQRYKEYPIAIGKKQTPSPVGDWTIVDKQKHWGGGLGTRWLGLNVPWGTYGIHGTNKPWSIGQSLSLGCFRMNNQQVEELYEWVPVGTIVEVTGQDSPRFTRSSYKIGDIHQEIVYIQRQLRKLGFLSGLADGRFGPATQEAVEAFQLSQNLPVDGIVTESLRRHLWQNVESFN</sequence>
<dbReference type="SUPFAM" id="SSF141523">
    <property type="entry name" value="L,D-transpeptidase catalytic domain-like"/>
    <property type="match status" value="1"/>
</dbReference>
<feature type="active site" description="Proton donor/acceptor" evidence="9">
    <location>
        <position position="121"/>
    </location>
</feature>
<comment type="caution">
    <text evidence="12">The sequence shown here is derived from an EMBL/GenBank/DDBJ whole genome shotgun (WGS) entry which is preliminary data.</text>
</comment>
<keyword evidence="7 9" id="KW-0573">Peptidoglycan synthesis</keyword>
<feature type="active site" description="Nucleophile" evidence="9">
    <location>
        <position position="137"/>
    </location>
</feature>
<feature type="domain" description="L,D-TPase catalytic" evidence="11">
    <location>
        <begin position="52"/>
        <end position="161"/>
    </location>
</feature>
<evidence type="ECO:0000313" key="13">
    <source>
        <dbReference type="Proteomes" id="UP000294813"/>
    </source>
</evidence>
<dbReference type="GO" id="GO:0018104">
    <property type="term" value="P:peptidoglycan-protein cross-linking"/>
    <property type="evidence" value="ECO:0007669"/>
    <property type="project" value="TreeGrafter"/>
</dbReference>
<keyword evidence="10" id="KW-0812">Transmembrane</keyword>
<evidence type="ECO:0000313" key="12">
    <source>
        <dbReference type="EMBL" id="TCP61024.1"/>
    </source>
</evidence>
<keyword evidence="13" id="KW-1185">Reference proteome</keyword>
<comment type="pathway">
    <text evidence="1 9">Cell wall biogenesis; peptidoglycan biosynthesis.</text>
</comment>
<evidence type="ECO:0000259" key="11">
    <source>
        <dbReference type="PROSITE" id="PS52029"/>
    </source>
</evidence>
<dbReference type="InterPro" id="IPR036365">
    <property type="entry name" value="PGBD-like_sf"/>
</dbReference>
<dbReference type="InterPro" id="IPR002477">
    <property type="entry name" value="Peptidoglycan-bd-like"/>
</dbReference>
<dbReference type="SUPFAM" id="SSF47090">
    <property type="entry name" value="PGBD-like"/>
    <property type="match status" value="1"/>
</dbReference>
<dbReference type="InterPro" id="IPR005490">
    <property type="entry name" value="LD_TPept_cat_dom"/>
</dbReference>
<evidence type="ECO:0000256" key="5">
    <source>
        <dbReference type="ARBA" id="ARBA00022801"/>
    </source>
</evidence>
<dbReference type="Pfam" id="PF01471">
    <property type="entry name" value="PG_binding_1"/>
    <property type="match status" value="1"/>
</dbReference>
<evidence type="ECO:0000256" key="8">
    <source>
        <dbReference type="ARBA" id="ARBA00023316"/>
    </source>
</evidence>
<dbReference type="GO" id="GO:0008360">
    <property type="term" value="P:regulation of cell shape"/>
    <property type="evidence" value="ECO:0007669"/>
    <property type="project" value="UniProtKB-UniRule"/>
</dbReference>
<dbReference type="Gene3D" id="1.10.101.10">
    <property type="entry name" value="PGBD-like superfamily/PGBD"/>
    <property type="match status" value="1"/>
</dbReference>
<keyword evidence="10" id="KW-1133">Transmembrane helix</keyword>
<evidence type="ECO:0000256" key="9">
    <source>
        <dbReference type="PROSITE-ProRule" id="PRU01373"/>
    </source>
</evidence>
<reference evidence="12 13" key="1">
    <citation type="submission" date="2019-03" db="EMBL/GenBank/DDBJ databases">
        <title>Genomic Encyclopedia of Type Strains, Phase IV (KMG-IV): sequencing the most valuable type-strain genomes for metagenomic binning, comparative biology and taxonomic classification.</title>
        <authorList>
            <person name="Goeker M."/>
        </authorList>
    </citation>
    <scope>NUCLEOTIDE SEQUENCE [LARGE SCALE GENOMIC DNA]</scope>
    <source>
        <strain evidence="12 13">DSM 11170</strain>
    </source>
</reference>
<evidence type="ECO:0000256" key="6">
    <source>
        <dbReference type="ARBA" id="ARBA00022960"/>
    </source>
</evidence>
<dbReference type="GO" id="GO:0071555">
    <property type="term" value="P:cell wall organization"/>
    <property type="evidence" value="ECO:0007669"/>
    <property type="project" value="UniProtKB-UniRule"/>
</dbReference>
<dbReference type="Pfam" id="PF03734">
    <property type="entry name" value="YkuD"/>
    <property type="match status" value="1"/>
</dbReference>
<evidence type="ECO:0000256" key="1">
    <source>
        <dbReference type="ARBA" id="ARBA00004752"/>
    </source>
</evidence>
<keyword evidence="4" id="KW-0808">Transferase</keyword>
<keyword evidence="6 9" id="KW-0133">Cell shape</keyword>
<evidence type="ECO:0000256" key="4">
    <source>
        <dbReference type="ARBA" id="ARBA00022679"/>
    </source>
</evidence>
<comment type="similarity">
    <text evidence="2">Belongs to the YkuD family.</text>
</comment>
<keyword evidence="8 9" id="KW-0961">Cell wall biogenesis/degradation</keyword>
<dbReference type="InterPro" id="IPR050979">
    <property type="entry name" value="LD-transpeptidase"/>
</dbReference>
<keyword evidence="3" id="KW-0328">Glycosyltransferase</keyword>
<keyword evidence="5" id="KW-0378">Hydrolase</keyword>
<proteinExistence type="inferred from homology"/>
<evidence type="ECO:0000256" key="2">
    <source>
        <dbReference type="ARBA" id="ARBA00005992"/>
    </source>
</evidence>
<dbReference type="AlphaFoldDB" id="A0A4R2REN4"/>
<dbReference type="PROSITE" id="PS52029">
    <property type="entry name" value="LD_TPASE"/>
    <property type="match status" value="1"/>
</dbReference>
<dbReference type="GO" id="GO:0016757">
    <property type="term" value="F:glycosyltransferase activity"/>
    <property type="evidence" value="ECO:0007669"/>
    <property type="project" value="UniProtKB-KW"/>
</dbReference>
<keyword evidence="10" id="KW-0472">Membrane</keyword>
<dbReference type="GO" id="GO:0005576">
    <property type="term" value="C:extracellular region"/>
    <property type="evidence" value="ECO:0007669"/>
    <property type="project" value="TreeGrafter"/>
</dbReference>
<dbReference type="InterPro" id="IPR036366">
    <property type="entry name" value="PGBDSf"/>
</dbReference>
<accession>A0A4R2REN4</accession>
<evidence type="ECO:0000256" key="7">
    <source>
        <dbReference type="ARBA" id="ARBA00022984"/>
    </source>
</evidence>
<name>A0A4R2REN4_9FIRM</name>
<dbReference type="RefSeq" id="WP_165876509.1">
    <property type="nucleotide sequence ID" value="NZ_JAOQNU010000032.1"/>
</dbReference>
<dbReference type="UniPathway" id="UPA00219"/>
<gene>
    <name evidence="12" type="ORF">EDD73_13120</name>
</gene>
<evidence type="ECO:0000256" key="3">
    <source>
        <dbReference type="ARBA" id="ARBA00022676"/>
    </source>
</evidence>
<dbReference type="PANTHER" id="PTHR30582">
    <property type="entry name" value="L,D-TRANSPEPTIDASE"/>
    <property type="match status" value="1"/>
</dbReference>
<dbReference type="CDD" id="cd16913">
    <property type="entry name" value="YkuD_like"/>
    <property type="match status" value="1"/>
</dbReference>
<dbReference type="PANTHER" id="PTHR30582:SF24">
    <property type="entry name" value="L,D-TRANSPEPTIDASE ERFK_SRFK-RELATED"/>
    <property type="match status" value="1"/>
</dbReference>
<dbReference type="Gene3D" id="2.40.440.10">
    <property type="entry name" value="L,D-transpeptidase catalytic domain-like"/>
    <property type="match status" value="1"/>
</dbReference>
<feature type="transmembrane region" description="Helical" evidence="10">
    <location>
        <begin position="12"/>
        <end position="33"/>
    </location>
</feature>
<dbReference type="EMBL" id="SLXT01000031">
    <property type="protein sequence ID" value="TCP61024.1"/>
    <property type="molecule type" value="Genomic_DNA"/>
</dbReference>